<evidence type="ECO:0000259" key="7">
    <source>
        <dbReference type="Pfam" id="PF00931"/>
    </source>
</evidence>
<dbReference type="InterPro" id="IPR027417">
    <property type="entry name" value="P-loop_NTPase"/>
</dbReference>
<sequence length="807" mass="91489">MHNRIREFRLLLCDGSPGERIIGIWGDVGVGKTTLASVVFNRFSSQFESSYFLADVDDKWKNHGSRTTLQEKLFEGLLGRDSIMDGTPDLLSRSAKERLSKTKVLVVLDDNLVNLKRINLSYSDQLTYVLNLSKALNLESINLECCTSLRELLLDQNLDKLTFLNLKGCTRLQNLSVLPRNIACLDIRNCSTLVSIPTDIWELKSLSSLNLSGCSNLNSLPKISRPMECLIDLILDRTAIKNLPRSIFKLRALKTLSMNMCESLQFLPGNISRLYSLQCLSLRCCPKLKRLPALPPSLASVDARNCSSLERVSPSKAVIEGWNCNQHNGGAFIFYNCLNLKSDVQNYLMADARLRIMHIASVASKYGGDHTTEICWPGNGIPKWFKHHSPDQESSINVTLPSSRLDDTFLGFVFCVVVDFKDCNLDGDFEMYGESHCEFADGFVSTSRRTWNWHWNIHDSDNNGDKPTDKSSRAVNSPHVFIFYEKGQQILSNLRAGNYPSSSSSSSASANDNNVSITFKFQPRDPNGRVNPVNFPVKSCGVQLLYLRDIKKLGLHSHDDREPIPEEGEITVVEEAVEEDDEDENEPHLQENGTHSQEISDERKSFSCCLQLGSQILDCELCFGKKDTRATREMYSVTVTSTQTVQVTKAQWEKIQCRLDRLNDQNPRVYDALQRVEISRTGSGLFDCVSMVNYCESRSQFPSFVRSSRVLGVRIRAFSSVWRAMNVVPLDRLLYRFGSSAIMMCNPLNSRFGDCERHRRFSFLSEQHICEFDASLLMKFLSSPADKCRWELRSIREIDRLTENLFV</sequence>
<dbReference type="InterPro" id="IPR002182">
    <property type="entry name" value="NB-ARC"/>
</dbReference>
<evidence type="ECO:0000256" key="1">
    <source>
        <dbReference type="ARBA" id="ARBA00011982"/>
    </source>
</evidence>
<dbReference type="InterPro" id="IPR045344">
    <property type="entry name" value="C-JID"/>
</dbReference>
<gene>
    <name evidence="9" type="ORF">TIFTF001_031964</name>
</gene>
<feature type="domain" description="NB-ARC" evidence="7">
    <location>
        <begin position="14"/>
        <end position="125"/>
    </location>
</feature>
<keyword evidence="4" id="KW-0520">NAD</keyword>
<evidence type="ECO:0000259" key="8">
    <source>
        <dbReference type="Pfam" id="PF20160"/>
    </source>
</evidence>
<dbReference type="Pfam" id="PF00931">
    <property type="entry name" value="NB-ARC"/>
    <property type="match status" value="1"/>
</dbReference>
<protein>
    <recommendedName>
        <fullName evidence="1">ADP-ribosyl cyclase/cyclic ADP-ribose hydrolase</fullName>
        <ecNumber evidence="1">3.2.2.6</ecNumber>
    </recommendedName>
</protein>
<dbReference type="AlphaFoldDB" id="A0AA88J641"/>
<dbReference type="EC" id="3.2.2.6" evidence="1"/>
<dbReference type="GO" id="GO:0043531">
    <property type="term" value="F:ADP binding"/>
    <property type="evidence" value="ECO:0007669"/>
    <property type="project" value="InterPro"/>
</dbReference>
<dbReference type="SUPFAM" id="SSF52058">
    <property type="entry name" value="L domain-like"/>
    <property type="match status" value="1"/>
</dbReference>
<keyword evidence="2" id="KW-0433">Leucine-rich repeat</keyword>
<dbReference type="GO" id="GO:0061809">
    <property type="term" value="F:NAD+ nucleosidase activity, cyclic ADP-ribose generating"/>
    <property type="evidence" value="ECO:0007669"/>
    <property type="project" value="UniProtKB-EC"/>
</dbReference>
<comment type="catalytic activity">
    <reaction evidence="5">
        <text>NAD(+) + H2O = ADP-D-ribose + nicotinamide + H(+)</text>
        <dbReference type="Rhea" id="RHEA:16301"/>
        <dbReference type="ChEBI" id="CHEBI:15377"/>
        <dbReference type="ChEBI" id="CHEBI:15378"/>
        <dbReference type="ChEBI" id="CHEBI:17154"/>
        <dbReference type="ChEBI" id="CHEBI:57540"/>
        <dbReference type="ChEBI" id="CHEBI:57967"/>
        <dbReference type="EC" id="3.2.2.6"/>
    </reaction>
    <physiologicalReaction direction="left-to-right" evidence="5">
        <dbReference type="Rhea" id="RHEA:16302"/>
    </physiologicalReaction>
</comment>
<evidence type="ECO:0000256" key="6">
    <source>
        <dbReference type="SAM" id="MobiDB-lite"/>
    </source>
</evidence>
<comment type="caution">
    <text evidence="9">The sequence shown here is derived from an EMBL/GenBank/DDBJ whole genome shotgun (WGS) entry which is preliminary data.</text>
</comment>
<dbReference type="PANTHER" id="PTHR11017">
    <property type="entry name" value="LEUCINE-RICH REPEAT-CONTAINING PROTEIN"/>
    <property type="match status" value="1"/>
</dbReference>
<dbReference type="Gene3D" id="3.40.50.300">
    <property type="entry name" value="P-loop containing nucleotide triphosphate hydrolases"/>
    <property type="match status" value="1"/>
</dbReference>
<feature type="domain" description="C-JID" evidence="8">
    <location>
        <begin position="376"/>
        <end position="550"/>
    </location>
</feature>
<dbReference type="PRINTS" id="PR00364">
    <property type="entry name" value="DISEASERSIST"/>
</dbReference>
<dbReference type="InterPro" id="IPR044974">
    <property type="entry name" value="Disease_R_plants"/>
</dbReference>
<feature type="region of interest" description="Disordered" evidence="6">
    <location>
        <begin position="578"/>
        <end position="599"/>
    </location>
</feature>
<dbReference type="InterPro" id="IPR032675">
    <property type="entry name" value="LRR_dom_sf"/>
</dbReference>
<proteinExistence type="predicted"/>
<dbReference type="Pfam" id="PF20160">
    <property type="entry name" value="C-JID"/>
    <property type="match status" value="1"/>
</dbReference>
<evidence type="ECO:0000256" key="2">
    <source>
        <dbReference type="ARBA" id="ARBA00022614"/>
    </source>
</evidence>
<organism evidence="9 10">
    <name type="scientific">Ficus carica</name>
    <name type="common">Common fig</name>
    <dbReference type="NCBI Taxonomy" id="3494"/>
    <lineage>
        <taxon>Eukaryota</taxon>
        <taxon>Viridiplantae</taxon>
        <taxon>Streptophyta</taxon>
        <taxon>Embryophyta</taxon>
        <taxon>Tracheophyta</taxon>
        <taxon>Spermatophyta</taxon>
        <taxon>Magnoliopsida</taxon>
        <taxon>eudicotyledons</taxon>
        <taxon>Gunneridae</taxon>
        <taxon>Pentapetalae</taxon>
        <taxon>rosids</taxon>
        <taxon>fabids</taxon>
        <taxon>Rosales</taxon>
        <taxon>Moraceae</taxon>
        <taxon>Ficeae</taxon>
        <taxon>Ficus</taxon>
    </lineage>
</organism>
<evidence type="ECO:0000256" key="3">
    <source>
        <dbReference type="ARBA" id="ARBA00022737"/>
    </source>
</evidence>
<evidence type="ECO:0000313" key="9">
    <source>
        <dbReference type="EMBL" id="GMN62887.1"/>
    </source>
</evidence>
<keyword evidence="10" id="KW-1185">Reference proteome</keyword>
<evidence type="ECO:0000256" key="5">
    <source>
        <dbReference type="ARBA" id="ARBA00047304"/>
    </source>
</evidence>
<dbReference type="EMBL" id="BTGU01000137">
    <property type="protein sequence ID" value="GMN62887.1"/>
    <property type="molecule type" value="Genomic_DNA"/>
</dbReference>
<reference evidence="9" key="1">
    <citation type="submission" date="2023-07" db="EMBL/GenBank/DDBJ databases">
        <title>draft genome sequence of fig (Ficus carica).</title>
        <authorList>
            <person name="Takahashi T."/>
            <person name="Nishimura K."/>
        </authorList>
    </citation>
    <scope>NUCLEOTIDE SEQUENCE</scope>
</reference>
<dbReference type="Gene3D" id="3.80.10.10">
    <property type="entry name" value="Ribonuclease Inhibitor"/>
    <property type="match status" value="1"/>
</dbReference>
<dbReference type="PANTHER" id="PTHR11017:SF479">
    <property type="entry name" value="DISEASE RESISTANCE PROTEIN (TIR-NBS-LRR CLASS) FAMILY"/>
    <property type="match status" value="1"/>
</dbReference>
<dbReference type="GO" id="GO:0006952">
    <property type="term" value="P:defense response"/>
    <property type="evidence" value="ECO:0007669"/>
    <property type="project" value="InterPro"/>
</dbReference>
<keyword evidence="3" id="KW-0677">Repeat</keyword>
<name>A0AA88J641_FICCA</name>
<evidence type="ECO:0000256" key="4">
    <source>
        <dbReference type="ARBA" id="ARBA00023027"/>
    </source>
</evidence>
<evidence type="ECO:0000313" key="10">
    <source>
        <dbReference type="Proteomes" id="UP001187192"/>
    </source>
</evidence>
<dbReference type="SUPFAM" id="SSF52540">
    <property type="entry name" value="P-loop containing nucleoside triphosphate hydrolases"/>
    <property type="match status" value="1"/>
</dbReference>
<dbReference type="Proteomes" id="UP001187192">
    <property type="component" value="Unassembled WGS sequence"/>
</dbReference>
<accession>A0AA88J641</accession>